<dbReference type="EMBL" id="QGGT01000002">
    <property type="protein sequence ID" value="PWK35190.1"/>
    <property type="molecule type" value="Genomic_DNA"/>
</dbReference>
<sequence>MLTLAPTLAPTLAMTLPLTLAMTFGLLAGPAVAQTTAGDAAAIVQSATQPLTASPMPAGAALCEAPWFRSGSRVQMEGDGDMPMSITMILREVMRWETGCSAQLEVRSKSALAALKGPPVDTNQMHEINIDRRSATSKTSIDSRNAVINARAKYARVYGEAAFRGSGVFNYAGLDIREGMMLEGETFRSSVSLKIYPIAKDEVVGSIQALYATVLVGSRHVGRKQMIDTVMGRKECLPITYEKRTSLGPLQVGDEFMQVEPSLLNVTDWYCPSEAFVLRTEIRQNNRLQRVDVTAMEIDPPDR</sequence>
<feature type="signal peptide" evidence="1">
    <location>
        <begin position="1"/>
        <end position="33"/>
    </location>
</feature>
<keyword evidence="3" id="KW-1185">Reference proteome</keyword>
<reference evidence="2 3" key="1">
    <citation type="submission" date="2018-05" db="EMBL/GenBank/DDBJ databases">
        <title>Genomic Encyclopedia of Type Strains, Phase IV (KMG-V): Genome sequencing to study the core and pangenomes of soil and plant-associated prokaryotes.</title>
        <authorList>
            <person name="Whitman W."/>
        </authorList>
    </citation>
    <scope>NUCLEOTIDE SEQUENCE [LARGE SCALE GENOMIC DNA]</scope>
    <source>
        <strain evidence="2 3">SLV-132</strain>
    </source>
</reference>
<proteinExistence type="predicted"/>
<keyword evidence="1" id="KW-0732">Signal</keyword>
<accession>A0A316FCT2</accession>
<organism evidence="2 3">
    <name type="scientific">Cupriavidus plantarum</name>
    <dbReference type="NCBI Taxonomy" id="942865"/>
    <lineage>
        <taxon>Bacteria</taxon>
        <taxon>Pseudomonadati</taxon>
        <taxon>Pseudomonadota</taxon>
        <taxon>Betaproteobacteria</taxon>
        <taxon>Burkholderiales</taxon>
        <taxon>Burkholderiaceae</taxon>
        <taxon>Cupriavidus</taxon>
    </lineage>
</organism>
<dbReference type="Proteomes" id="UP000245754">
    <property type="component" value="Unassembled WGS sequence"/>
</dbReference>
<evidence type="ECO:0000313" key="2">
    <source>
        <dbReference type="EMBL" id="PWK35190.1"/>
    </source>
</evidence>
<gene>
    <name evidence="2" type="ORF">C7419_102468</name>
</gene>
<dbReference type="AlphaFoldDB" id="A0A316FCT2"/>
<comment type="caution">
    <text evidence="2">The sequence shown here is derived from an EMBL/GenBank/DDBJ whole genome shotgun (WGS) entry which is preliminary data.</text>
</comment>
<name>A0A316FCT2_9BURK</name>
<evidence type="ECO:0000313" key="3">
    <source>
        <dbReference type="Proteomes" id="UP000245754"/>
    </source>
</evidence>
<protein>
    <recommendedName>
        <fullName evidence="4">DUF3108 domain-containing protein</fullName>
    </recommendedName>
</protein>
<feature type="chain" id="PRO_5016351024" description="DUF3108 domain-containing protein" evidence="1">
    <location>
        <begin position="34"/>
        <end position="303"/>
    </location>
</feature>
<evidence type="ECO:0008006" key="4">
    <source>
        <dbReference type="Google" id="ProtNLM"/>
    </source>
</evidence>
<evidence type="ECO:0000256" key="1">
    <source>
        <dbReference type="SAM" id="SignalP"/>
    </source>
</evidence>